<dbReference type="RefSeq" id="WP_278490969.1">
    <property type="nucleotide sequence ID" value="NZ_CAJZDG010000022.1"/>
</dbReference>
<evidence type="ECO:0000313" key="3">
    <source>
        <dbReference type="Proteomes" id="UP000787419"/>
    </source>
</evidence>
<keyword evidence="1" id="KW-0732">Signal</keyword>
<proteinExistence type="predicted"/>
<name>A0A9D5WWF0_9BACT</name>
<organism evidence="2 3">
    <name type="scientific">Prevotella nigrescens</name>
    <dbReference type="NCBI Taxonomy" id="28133"/>
    <lineage>
        <taxon>Bacteria</taxon>
        <taxon>Pseudomonadati</taxon>
        <taxon>Bacteroidota</taxon>
        <taxon>Bacteroidia</taxon>
        <taxon>Bacteroidales</taxon>
        <taxon>Prevotellaceae</taxon>
        <taxon>Prevotella</taxon>
    </lineage>
</organism>
<dbReference type="AlphaFoldDB" id="A0A9D5WWF0"/>
<gene>
    <name evidence="2" type="ORF">HXN55_09190</name>
</gene>
<evidence type="ECO:0008006" key="4">
    <source>
        <dbReference type="Google" id="ProtNLM"/>
    </source>
</evidence>
<dbReference type="EMBL" id="JABZTM010000113">
    <property type="protein sequence ID" value="MBF1447539.1"/>
    <property type="molecule type" value="Genomic_DNA"/>
</dbReference>
<evidence type="ECO:0000313" key="2">
    <source>
        <dbReference type="EMBL" id="MBF1447539.1"/>
    </source>
</evidence>
<reference evidence="2" key="1">
    <citation type="submission" date="2020-04" db="EMBL/GenBank/DDBJ databases">
        <title>Deep metagenomics examines the oral microbiome during advanced dental caries in children, revealing novel taxa and co-occurrences with host molecules.</title>
        <authorList>
            <person name="Baker J.L."/>
            <person name="Morton J.T."/>
            <person name="Dinis M."/>
            <person name="Alvarez R."/>
            <person name="Tran N.C."/>
            <person name="Knight R."/>
            <person name="Edlund A."/>
        </authorList>
    </citation>
    <scope>NUCLEOTIDE SEQUENCE</scope>
    <source>
        <strain evidence="2">JCVI_32_bin.50</strain>
    </source>
</reference>
<evidence type="ECO:0000256" key="1">
    <source>
        <dbReference type="SAM" id="SignalP"/>
    </source>
</evidence>
<feature type="signal peptide" evidence="1">
    <location>
        <begin position="1"/>
        <end position="21"/>
    </location>
</feature>
<comment type="caution">
    <text evidence="2">The sequence shown here is derived from an EMBL/GenBank/DDBJ whole genome shotgun (WGS) entry which is preliminary data.</text>
</comment>
<protein>
    <recommendedName>
        <fullName evidence="4">DUF4412 domain-containing protein</fullName>
    </recommendedName>
</protein>
<accession>A0A9D5WWF0</accession>
<sequence length="311" mass="34712">MKAILLSVFMMGAALTADAQATVKVNFNKNDTTMYKEVVKLDMNLPMGQGNKKITITKNVRYVVLDKTAQGYKIEYNVADMVVDGDKDIADQVQVAGNRYLKGAKMILQTNTDGKVEKILNLDEVAAAGSKNAIADIEEQYKKNPTLEQVLPKAKLMMAISQQFEEKALIDNLNENTFLYYYGKDLKTNSKEDRTKQGIKFTSTYTVANNGGNTVVTTNLKDNMTESDVKKMMIDQMKKMGMGDDMTSQIDANWGQMKAMGMANISANGTDTNTFLPNGWLQTQTGKATTKMMGMEMKFDTQSEITYKNWK</sequence>
<feature type="chain" id="PRO_5039325031" description="DUF4412 domain-containing protein" evidence="1">
    <location>
        <begin position="22"/>
        <end position="311"/>
    </location>
</feature>
<dbReference type="Proteomes" id="UP000787419">
    <property type="component" value="Unassembled WGS sequence"/>
</dbReference>